<dbReference type="PANTHER" id="PTHR10353">
    <property type="entry name" value="GLYCOSYL HYDROLASE"/>
    <property type="match status" value="1"/>
</dbReference>
<dbReference type="SUPFAM" id="SSF51445">
    <property type="entry name" value="(Trans)glycosidases"/>
    <property type="match status" value="1"/>
</dbReference>
<sequence>MPFRKDFLWGGAVAAHQVEGAWDQDGKGPSIADVMTAGGNGIPRVITDGVLPSEYYPNHEAVDFYHHYKEDIAMFAEMGFKSFRTSIAWSRIYPNGDDAQPNEKGLQFYDDLFDECHKYNIEPIITLQHFEMPWHLAKKYNGFMDRRCIDFFVRFAKTCFERYHKKVKYWMTFNEINNQGAAPIAHHMLQEGAVLTTDDNPDNERMMYQSSVYELVASAKAVQIGHEIDPNIMIGCMIAYEPIYAKTCNPQDYIEMTEANHKRYWYMDVQAKGILPNYIQKYWQRMGWDIDVTEDDLRELAKGKIDYIGFSYYMSQTTAAKKDNPHYNFYENKDLVRNPYLKVSDWGWPIDPLGLRYALCWMEDRYNLPMMIVENGLGAYDQKEKDGSVDDQYRIDYLKAHIEAMKEAVEEDGVNLLGYQMWAPIDIVSASTGEMDKRYGFIYVNKNNKREGDLSRSRKKSFYWYKKVIASNGEDL</sequence>
<keyword evidence="3 5" id="KW-0326">Glycosidase</keyword>
<reference evidence="5 6" key="1">
    <citation type="submission" date="2022-03" db="EMBL/GenBank/DDBJ databases">
        <title>Novel taxa within the pig intestine.</title>
        <authorList>
            <person name="Wylensek D."/>
            <person name="Bishof K."/>
            <person name="Afrizal A."/>
            <person name="Clavel T."/>
        </authorList>
    </citation>
    <scope>NUCLEOTIDE SEQUENCE [LARGE SCALE GENOMIC DNA]</scope>
    <source>
        <strain evidence="5 6">CLA-KB-P133</strain>
    </source>
</reference>
<evidence type="ECO:0000256" key="1">
    <source>
        <dbReference type="ARBA" id="ARBA00010838"/>
    </source>
</evidence>
<dbReference type="FunFam" id="3.20.20.80:FF:000004">
    <property type="entry name" value="Beta-glucosidase 6-phospho-beta-glucosidase"/>
    <property type="match status" value="1"/>
</dbReference>
<dbReference type="PANTHER" id="PTHR10353:SF122">
    <property type="entry name" value="6-PHOSPHO-BETA-GLUCOSIDASE ASCB-RELATED"/>
    <property type="match status" value="1"/>
</dbReference>
<gene>
    <name evidence="5" type="ORF">MOZ60_11200</name>
</gene>
<dbReference type="PRINTS" id="PR00131">
    <property type="entry name" value="GLHYDRLASE1"/>
</dbReference>
<dbReference type="NCBIfam" id="NF007154">
    <property type="entry name" value="PRK09589.1"/>
    <property type="match status" value="1"/>
</dbReference>
<evidence type="ECO:0000313" key="6">
    <source>
        <dbReference type="Proteomes" id="UP001286174"/>
    </source>
</evidence>
<dbReference type="EC" id="3.2.1.86" evidence="5"/>
<evidence type="ECO:0000313" key="5">
    <source>
        <dbReference type="EMBL" id="MDX8420645.1"/>
    </source>
</evidence>
<dbReference type="InterPro" id="IPR033132">
    <property type="entry name" value="GH_1_N_CS"/>
</dbReference>
<dbReference type="InterPro" id="IPR017853">
    <property type="entry name" value="GH"/>
</dbReference>
<dbReference type="Proteomes" id="UP001286174">
    <property type="component" value="Unassembled WGS sequence"/>
</dbReference>
<dbReference type="GO" id="GO:0005829">
    <property type="term" value="C:cytosol"/>
    <property type="evidence" value="ECO:0007669"/>
    <property type="project" value="TreeGrafter"/>
</dbReference>
<name>A0AB35U9X8_9FIRM</name>
<dbReference type="GO" id="GO:0008706">
    <property type="term" value="F:6-phospho-beta-glucosidase activity"/>
    <property type="evidence" value="ECO:0007669"/>
    <property type="project" value="UniProtKB-EC"/>
</dbReference>
<comment type="caution">
    <text evidence="5">The sequence shown here is derived from an EMBL/GenBank/DDBJ whole genome shotgun (WGS) entry which is preliminary data.</text>
</comment>
<organism evidence="5 6">
    <name type="scientific">Grylomicrobium aquisgranensis</name>
    <dbReference type="NCBI Taxonomy" id="2926318"/>
    <lineage>
        <taxon>Bacteria</taxon>
        <taxon>Bacillati</taxon>
        <taxon>Bacillota</taxon>
        <taxon>Erysipelotrichia</taxon>
        <taxon>Erysipelotrichales</taxon>
        <taxon>Erysipelotrichaceae</taxon>
        <taxon>Grylomicrobium</taxon>
    </lineage>
</organism>
<dbReference type="InterPro" id="IPR001360">
    <property type="entry name" value="Glyco_hydro_1"/>
</dbReference>
<evidence type="ECO:0000256" key="4">
    <source>
        <dbReference type="RuleBase" id="RU003690"/>
    </source>
</evidence>
<keyword evidence="2 5" id="KW-0378">Hydrolase</keyword>
<dbReference type="AlphaFoldDB" id="A0AB35U9X8"/>
<protein>
    <submittedName>
        <fullName evidence="5">6-phospho-beta-glucosidase</fullName>
        <ecNumber evidence="5">3.2.1.86</ecNumber>
    </submittedName>
</protein>
<evidence type="ECO:0000256" key="3">
    <source>
        <dbReference type="ARBA" id="ARBA00023295"/>
    </source>
</evidence>
<dbReference type="RefSeq" id="WP_370596741.1">
    <property type="nucleotide sequence ID" value="NZ_JALBUR010000058.1"/>
</dbReference>
<dbReference type="PROSITE" id="PS00653">
    <property type="entry name" value="GLYCOSYL_HYDROL_F1_2"/>
    <property type="match status" value="1"/>
</dbReference>
<dbReference type="EMBL" id="JALBUR010000058">
    <property type="protein sequence ID" value="MDX8420645.1"/>
    <property type="molecule type" value="Genomic_DNA"/>
</dbReference>
<dbReference type="GO" id="GO:0016052">
    <property type="term" value="P:carbohydrate catabolic process"/>
    <property type="evidence" value="ECO:0007669"/>
    <property type="project" value="TreeGrafter"/>
</dbReference>
<evidence type="ECO:0000256" key="2">
    <source>
        <dbReference type="ARBA" id="ARBA00022801"/>
    </source>
</evidence>
<dbReference type="Pfam" id="PF00232">
    <property type="entry name" value="Glyco_hydro_1"/>
    <property type="match status" value="1"/>
</dbReference>
<dbReference type="Gene3D" id="3.20.20.80">
    <property type="entry name" value="Glycosidases"/>
    <property type="match status" value="1"/>
</dbReference>
<accession>A0AB35U9X8</accession>
<proteinExistence type="inferred from homology"/>
<comment type="similarity">
    <text evidence="1 4">Belongs to the glycosyl hydrolase 1 family.</text>
</comment>
<keyword evidence="6" id="KW-1185">Reference proteome</keyword>